<evidence type="ECO:0000313" key="3">
    <source>
        <dbReference type="WBParaSite" id="Pan_g7276.t1"/>
    </source>
</evidence>
<keyword evidence="1" id="KW-0732">Signal</keyword>
<dbReference type="Proteomes" id="UP000492821">
    <property type="component" value="Unassembled WGS sequence"/>
</dbReference>
<reference evidence="3" key="2">
    <citation type="submission" date="2020-10" db="UniProtKB">
        <authorList>
            <consortium name="WormBaseParasite"/>
        </authorList>
    </citation>
    <scope>IDENTIFICATION</scope>
</reference>
<dbReference type="CDD" id="cd16021">
    <property type="entry name" value="ALP_like"/>
    <property type="match status" value="1"/>
</dbReference>
<dbReference type="PANTHER" id="PTHR10974:SF6">
    <property type="entry name" value="PROTEIN CBG19234"/>
    <property type="match status" value="1"/>
</dbReference>
<evidence type="ECO:0000256" key="1">
    <source>
        <dbReference type="SAM" id="SignalP"/>
    </source>
</evidence>
<dbReference type="Gene3D" id="3.40.720.10">
    <property type="entry name" value="Alkaline Phosphatase, subunit A"/>
    <property type="match status" value="1"/>
</dbReference>
<dbReference type="GO" id="GO:0005615">
    <property type="term" value="C:extracellular space"/>
    <property type="evidence" value="ECO:0007669"/>
    <property type="project" value="TreeGrafter"/>
</dbReference>
<dbReference type="PANTHER" id="PTHR10974">
    <property type="entry name" value="FI08016P-RELATED"/>
    <property type="match status" value="1"/>
</dbReference>
<keyword evidence="2" id="KW-1185">Reference proteome</keyword>
<evidence type="ECO:0000313" key="2">
    <source>
        <dbReference type="Proteomes" id="UP000492821"/>
    </source>
</evidence>
<dbReference type="AlphaFoldDB" id="A0A7E4W867"/>
<dbReference type="FunFam" id="3.40.720.10:FF:000017">
    <property type="entry name" value="Predicted protein"/>
    <property type="match status" value="1"/>
</dbReference>
<feature type="chain" id="PRO_5028933250" evidence="1">
    <location>
        <begin position="23"/>
        <end position="661"/>
    </location>
</feature>
<dbReference type="WBParaSite" id="Pan_g7276.t1">
    <property type="protein sequence ID" value="Pan_g7276.t1"/>
    <property type="gene ID" value="Pan_g7276"/>
</dbReference>
<protein>
    <submittedName>
        <fullName evidence="3">Sulfatase N-terminal domain-containing protein</fullName>
    </submittedName>
</protein>
<organism evidence="2 3">
    <name type="scientific">Panagrellus redivivus</name>
    <name type="common">Microworm</name>
    <dbReference type="NCBI Taxonomy" id="6233"/>
    <lineage>
        <taxon>Eukaryota</taxon>
        <taxon>Metazoa</taxon>
        <taxon>Ecdysozoa</taxon>
        <taxon>Nematoda</taxon>
        <taxon>Chromadorea</taxon>
        <taxon>Rhabditida</taxon>
        <taxon>Tylenchina</taxon>
        <taxon>Panagrolaimomorpha</taxon>
        <taxon>Panagrolaimoidea</taxon>
        <taxon>Panagrolaimidae</taxon>
        <taxon>Panagrellus</taxon>
    </lineage>
</organism>
<reference evidence="2" key="1">
    <citation type="journal article" date="2013" name="Genetics">
        <title>The draft genome and transcriptome of Panagrellus redivivus are shaped by the harsh demands of a free-living lifestyle.</title>
        <authorList>
            <person name="Srinivasan J."/>
            <person name="Dillman A.R."/>
            <person name="Macchietto M.G."/>
            <person name="Heikkinen L."/>
            <person name="Lakso M."/>
            <person name="Fracchia K.M."/>
            <person name="Antoshechkin I."/>
            <person name="Mortazavi A."/>
            <person name="Wong G."/>
            <person name="Sternberg P.W."/>
        </authorList>
    </citation>
    <scope>NUCLEOTIDE SEQUENCE [LARGE SCALE GENOMIC DNA]</scope>
    <source>
        <strain evidence="2">MT8872</strain>
    </source>
</reference>
<dbReference type="SUPFAM" id="SSF53649">
    <property type="entry name" value="Alkaline phosphatase-like"/>
    <property type="match status" value="1"/>
</dbReference>
<feature type="signal peptide" evidence="1">
    <location>
        <begin position="1"/>
        <end position="22"/>
    </location>
</feature>
<dbReference type="InterPro" id="IPR017850">
    <property type="entry name" value="Alkaline_phosphatase_core_sf"/>
</dbReference>
<name>A0A7E4W867_PANRE</name>
<proteinExistence type="predicted"/>
<dbReference type="Pfam" id="PF02995">
    <property type="entry name" value="DUF229"/>
    <property type="match status" value="1"/>
</dbReference>
<dbReference type="InterPro" id="IPR004245">
    <property type="entry name" value="DUF229"/>
</dbReference>
<sequence length="661" mass="75406">MSVKRVALLIALTLLYYQSRNTFYGVNQKQRQHDTETSAESFFEENSCTLPVIEPFEANLMNFVTLFGPTQCDSEMPNLARVTFDGKLIITTELEKFKMRKLPPFRCYYRGISGGLRGNVTSYTFSSEPIEVKHNTPENIGFSNFVVQCKNVTELGRINGTPKVNGSVIYQKAFSVFAGFKEKQKEAKPATPEKPSLAILVIDSVARNQFLRHMPETTKLMKKLGFTFLEGYTKVGDNSAVNLMPVLAGKSILPQIGGNGKELLDANSTVDLESVEFLWNIMKDRGCVTMFNDDILNVGRGLFHYPDPTFAGFRKPPTDYYFRPFHLYNTKHMIPNGAQCMKSGQVNAVEYLKIFERFSLRFKHDCHFSFNFLTGLTHDDSSYLNALDEPIRATLERFVANNVTENTVLVVMGDHGNRIGQIQASYAGRIEERMPLFSIYLPPKLVQSFPHLLTNLKHNTKRLVSNYDVHQTLRDIANGDFILGTRKVSKSYTRGISLLSEKVTPQRGCEEAGIPPNFCVCLELQKMQRLNETSDEYIQLRAAVRNYVETKFYHCLYPQSLEMVDKRLNVYAINQMVRHGLRDQSMYPQISNIHAALEILFFKVHFSADLRHVKPSIDSQPRIQFIGFIKHYVKQNSFEVVNEPVVQLNSSFKPLRKVCAL</sequence>
<accession>A0A7E4W867</accession>